<organism evidence="2 3">
    <name type="scientific">Candidatus Nitrospira nitrosa</name>
    <dbReference type="NCBI Taxonomy" id="1742972"/>
    <lineage>
        <taxon>Bacteria</taxon>
        <taxon>Pseudomonadati</taxon>
        <taxon>Nitrospirota</taxon>
        <taxon>Nitrospiria</taxon>
        <taxon>Nitrospirales</taxon>
        <taxon>Nitrospiraceae</taxon>
        <taxon>Nitrospira</taxon>
    </lineage>
</organism>
<feature type="region of interest" description="Disordered" evidence="1">
    <location>
        <begin position="46"/>
        <end position="73"/>
    </location>
</feature>
<dbReference type="STRING" id="1742972.COMA1_11679"/>
<evidence type="ECO:0000256" key="1">
    <source>
        <dbReference type="SAM" id="MobiDB-lite"/>
    </source>
</evidence>
<dbReference type="Proteomes" id="UP000199032">
    <property type="component" value="Unassembled WGS sequence"/>
</dbReference>
<evidence type="ECO:0000313" key="3">
    <source>
        <dbReference type="Proteomes" id="UP000199032"/>
    </source>
</evidence>
<dbReference type="OrthoDB" id="9867124at2"/>
<accession>A0A0S4LCR7</accession>
<dbReference type="EMBL" id="CZQA01000001">
    <property type="protein sequence ID" value="CUS34400.1"/>
    <property type="molecule type" value="Genomic_DNA"/>
</dbReference>
<proteinExistence type="predicted"/>
<dbReference type="RefSeq" id="WP_090746313.1">
    <property type="nucleotide sequence ID" value="NZ_CZQA01000001.1"/>
</dbReference>
<keyword evidence="3" id="KW-1185">Reference proteome</keyword>
<dbReference type="AlphaFoldDB" id="A0A0S4LCR7"/>
<name>A0A0S4LCR7_9BACT</name>
<reference evidence="2 3" key="1">
    <citation type="submission" date="2015-10" db="EMBL/GenBank/DDBJ databases">
        <authorList>
            <person name="Gilbert D.G."/>
        </authorList>
    </citation>
    <scope>NUCLEOTIDE SEQUENCE [LARGE SCALE GENOMIC DNA]</scope>
    <source>
        <strain evidence="2">COMA1</strain>
    </source>
</reference>
<sequence length="73" mass="7460">MTRPMLWPLGVVCAVGLLSGCSGNDNVPVITPSGPTAAVEEQRMAQSDALTAEEASLVGQAESEPVPALLPDL</sequence>
<protein>
    <submittedName>
        <fullName evidence="2">Uncharacterized protein</fullName>
    </submittedName>
</protein>
<dbReference type="PROSITE" id="PS51257">
    <property type="entry name" value="PROKAR_LIPOPROTEIN"/>
    <property type="match status" value="1"/>
</dbReference>
<evidence type="ECO:0000313" key="2">
    <source>
        <dbReference type="EMBL" id="CUS34400.1"/>
    </source>
</evidence>
<gene>
    <name evidence="2" type="ORF">COMA1_11679</name>
</gene>